<keyword evidence="2" id="KW-1185">Reference proteome</keyword>
<sequence length="92" mass="10406">MVFSQNDDSRNLKSSFRRFYYTLSSPAAPLKTSTKQTEAKTVDMRINLKSLLPYRGTKEKKVLGLCLPGFRVVLNAAVVYARGIYLPKVAFE</sequence>
<dbReference type="Proteomes" id="UP000827092">
    <property type="component" value="Unassembled WGS sequence"/>
</dbReference>
<evidence type="ECO:0000313" key="2">
    <source>
        <dbReference type="Proteomes" id="UP000827092"/>
    </source>
</evidence>
<comment type="caution">
    <text evidence="1">The sequence shown here is derived from an EMBL/GenBank/DDBJ whole genome shotgun (WGS) entry which is preliminary data.</text>
</comment>
<accession>A0AAV6UZQ4</accession>
<name>A0AAV6UZQ4_9ARAC</name>
<dbReference type="EMBL" id="JAFNEN010000199">
    <property type="protein sequence ID" value="KAG8189957.1"/>
    <property type="molecule type" value="Genomic_DNA"/>
</dbReference>
<gene>
    <name evidence="1" type="ORF">JTE90_009096</name>
</gene>
<evidence type="ECO:0000313" key="1">
    <source>
        <dbReference type="EMBL" id="KAG8189957.1"/>
    </source>
</evidence>
<protein>
    <submittedName>
        <fullName evidence="1">Uncharacterized protein</fullName>
    </submittedName>
</protein>
<reference evidence="1 2" key="1">
    <citation type="journal article" date="2022" name="Nat. Ecol. Evol.">
        <title>A masculinizing supergene underlies an exaggerated male reproductive morph in a spider.</title>
        <authorList>
            <person name="Hendrickx F."/>
            <person name="De Corte Z."/>
            <person name="Sonet G."/>
            <person name="Van Belleghem S.M."/>
            <person name="Kostlbacher S."/>
            <person name="Vangestel C."/>
        </authorList>
    </citation>
    <scope>NUCLEOTIDE SEQUENCE [LARGE SCALE GENOMIC DNA]</scope>
    <source>
        <strain evidence="1">W744_W776</strain>
    </source>
</reference>
<proteinExistence type="predicted"/>
<dbReference type="AlphaFoldDB" id="A0AAV6UZQ4"/>
<organism evidence="1 2">
    <name type="scientific">Oedothorax gibbosus</name>
    <dbReference type="NCBI Taxonomy" id="931172"/>
    <lineage>
        <taxon>Eukaryota</taxon>
        <taxon>Metazoa</taxon>
        <taxon>Ecdysozoa</taxon>
        <taxon>Arthropoda</taxon>
        <taxon>Chelicerata</taxon>
        <taxon>Arachnida</taxon>
        <taxon>Araneae</taxon>
        <taxon>Araneomorphae</taxon>
        <taxon>Entelegynae</taxon>
        <taxon>Araneoidea</taxon>
        <taxon>Linyphiidae</taxon>
        <taxon>Erigoninae</taxon>
        <taxon>Oedothorax</taxon>
    </lineage>
</organism>